<dbReference type="InterPro" id="IPR005320">
    <property type="entry name" value="Peptidase_S51"/>
</dbReference>
<evidence type="ECO:0000256" key="3">
    <source>
        <dbReference type="ARBA" id="ARBA00022801"/>
    </source>
</evidence>
<evidence type="ECO:0000256" key="1">
    <source>
        <dbReference type="ARBA" id="ARBA00006534"/>
    </source>
</evidence>
<dbReference type="PANTHER" id="PTHR20842">
    <property type="entry name" value="PROTEASE S51 ALPHA-ASPARTYL DIPEPTIDASE"/>
    <property type="match status" value="1"/>
</dbReference>
<evidence type="ECO:0000313" key="5">
    <source>
        <dbReference type="EMBL" id="KGG19839.1"/>
    </source>
</evidence>
<sequence>MKKHIIAIGGGGFGRKNSSQLIEEYLLSISAKNYPKICFLPTATGDNDSYIVRFYSIFTRLKCIPSHIEFFNRTIDIENHIIDQDIVFVGGGNTKSMLAIWNDWGMSQLLKVAYNKGVIMSGVSAGAICWFTSGITDSWDNGLRILPCLNFISGTCCPHYDEEPARIPYVRKVLLEEKLTNCISIEGGSAMHFIDGKPFKNVSFKNNKNTYNVFLDNKDIVEIPYEKIQL</sequence>
<name>A0A0A2C5A1_PROMR</name>
<evidence type="ECO:0008006" key="7">
    <source>
        <dbReference type="Google" id="ProtNLM"/>
    </source>
</evidence>
<dbReference type="AlphaFoldDB" id="A0A0A2C5A1"/>
<accession>A0A0A2C5A1</accession>
<keyword evidence="4" id="KW-0720">Serine protease</keyword>
<dbReference type="Pfam" id="PF03575">
    <property type="entry name" value="Peptidase_S51"/>
    <property type="match status" value="1"/>
</dbReference>
<dbReference type="CDD" id="cd03146">
    <property type="entry name" value="GAT1_Peptidase_E"/>
    <property type="match status" value="1"/>
</dbReference>
<comment type="caution">
    <text evidence="5">The sequence shown here is derived from an EMBL/GenBank/DDBJ whole genome shotgun (WGS) entry which is preliminary data.</text>
</comment>
<dbReference type="RefSeq" id="WP_036907753.1">
    <property type="nucleotide sequence ID" value="NZ_CP138967.1"/>
</dbReference>
<evidence type="ECO:0000313" key="6">
    <source>
        <dbReference type="Proteomes" id="UP000030392"/>
    </source>
</evidence>
<reference evidence="6" key="1">
    <citation type="journal article" date="2014" name="Sci. Data">
        <title>Genomes of diverse isolates of the marine cyanobacterium Prochlorococcus.</title>
        <authorList>
            <person name="Biller S."/>
            <person name="Berube P."/>
            <person name="Thompson J."/>
            <person name="Kelly L."/>
            <person name="Roggensack S."/>
            <person name="Awad L."/>
            <person name="Roache-Johnson K."/>
            <person name="Ding H."/>
            <person name="Giovannoni S.J."/>
            <person name="Moore L.R."/>
            <person name="Chisholm S.W."/>
        </authorList>
    </citation>
    <scope>NUCLEOTIDE SEQUENCE [LARGE SCALE GENOMIC DNA]</scope>
    <source>
        <strain evidence="6">PAC1</strain>
    </source>
</reference>
<dbReference type="SUPFAM" id="SSF52317">
    <property type="entry name" value="Class I glutamine amidotransferase-like"/>
    <property type="match status" value="1"/>
</dbReference>
<dbReference type="GO" id="GO:0008236">
    <property type="term" value="F:serine-type peptidase activity"/>
    <property type="evidence" value="ECO:0007669"/>
    <property type="project" value="UniProtKB-KW"/>
</dbReference>
<keyword evidence="2" id="KW-0645">Protease</keyword>
<evidence type="ECO:0000256" key="2">
    <source>
        <dbReference type="ARBA" id="ARBA00022670"/>
    </source>
</evidence>
<dbReference type="GO" id="GO:0006508">
    <property type="term" value="P:proteolysis"/>
    <property type="evidence" value="ECO:0007669"/>
    <property type="project" value="UniProtKB-KW"/>
</dbReference>
<dbReference type="PANTHER" id="PTHR20842:SF0">
    <property type="entry name" value="ALPHA-ASPARTYL DIPEPTIDASE"/>
    <property type="match status" value="1"/>
</dbReference>
<evidence type="ECO:0000256" key="4">
    <source>
        <dbReference type="ARBA" id="ARBA00022825"/>
    </source>
</evidence>
<dbReference type="Gene3D" id="3.40.50.880">
    <property type="match status" value="1"/>
</dbReference>
<dbReference type="InterPro" id="IPR029062">
    <property type="entry name" value="Class_I_gatase-like"/>
</dbReference>
<comment type="similarity">
    <text evidence="1">Belongs to the peptidase S51 family.</text>
</comment>
<gene>
    <name evidence="5" type="ORF">EV03_2227</name>
</gene>
<organism evidence="5 6">
    <name type="scientific">Prochlorococcus marinus str. PAC1</name>
    <dbReference type="NCBI Taxonomy" id="59924"/>
    <lineage>
        <taxon>Bacteria</taxon>
        <taxon>Bacillati</taxon>
        <taxon>Cyanobacteriota</taxon>
        <taxon>Cyanophyceae</taxon>
        <taxon>Synechococcales</taxon>
        <taxon>Prochlorococcaceae</taxon>
        <taxon>Prochlorococcus</taxon>
    </lineage>
</organism>
<dbReference type="Proteomes" id="UP000030392">
    <property type="component" value="Unassembled WGS sequence"/>
</dbReference>
<keyword evidence="3" id="KW-0378">Hydrolase</keyword>
<dbReference type="EMBL" id="JNAX01000015">
    <property type="protein sequence ID" value="KGG19839.1"/>
    <property type="molecule type" value="Genomic_DNA"/>
</dbReference>
<protein>
    <recommendedName>
        <fullName evidence="7">Peptidase E</fullName>
    </recommendedName>
</protein>
<proteinExistence type="inferred from homology"/>